<dbReference type="AlphaFoldDB" id="A0A0A0KJT3"/>
<keyword evidence="1" id="KW-0812">Transmembrane</keyword>
<feature type="transmembrane region" description="Helical" evidence="1">
    <location>
        <begin position="60"/>
        <end position="80"/>
    </location>
</feature>
<evidence type="ECO:0000313" key="2">
    <source>
        <dbReference type="EMBL" id="KGN49059.1"/>
    </source>
</evidence>
<protein>
    <submittedName>
        <fullName evidence="2">Uncharacterized protein</fullName>
    </submittedName>
</protein>
<evidence type="ECO:0000313" key="3">
    <source>
        <dbReference type="Proteomes" id="UP000029981"/>
    </source>
</evidence>
<reference evidence="2 3" key="3">
    <citation type="journal article" date="2010" name="BMC Genomics">
        <title>Transcriptome sequencing and comparative analysis of cucumber flowers with different sex types.</title>
        <authorList>
            <person name="Guo S."/>
            <person name="Zheng Y."/>
            <person name="Joung J.G."/>
            <person name="Liu S."/>
            <person name="Zhang Z."/>
            <person name="Crasta O.R."/>
            <person name="Sobral B.W."/>
            <person name="Xu Y."/>
            <person name="Huang S."/>
            <person name="Fei Z."/>
        </authorList>
    </citation>
    <scope>NUCLEOTIDE SEQUENCE [LARGE SCALE GENOMIC DNA]</scope>
    <source>
        <strain evidence="3">cv. 9930</strain>
    </source>
</reference>
<organism evidence="2 3">
    <name type="scientific">Cucumis sativus</name>
    <name type="common">Cucumber</name>
    <dbReference type="NCBI Taxonomy" id="3659"/>
    <lineage>
        <taxon>Eukaryota</taxon>
        <taxon>Viridiplantae</taxon>
        <taxon>Streptophyta</taxon>
        <taxon>Embryophyta</taxon>
        <taxon>Tracheophyta</taxon>
        <taxon>Spermatophyta</taxon>
        <taxon>Magnoliopsida</taxon>
        <taxon>eudicotyledons</taxon>
        <taxon>Gunneridae</taxon>
        <taxon>Pentapetalae</taxon>
        <taxon>rosids</taxon>
        <taxon>fabids</taxon>
        <taxon>Cucurbitales</taxon>
        <taxon>Cucurbitaceae</taxon>
        <taxon>Benincaseae</taxon>
        <taxon>Cucumis</taxon>
    </lineage>
</organism>
<reference evidence="2 3" key="2">
    <citation type="journal article" date="2009" name="PLoS ONE">
        <title>An integrated genetic and cytogenetic map of the cucumber genome.</title>
        <authorList>
            <person name="Ren Y."/>
            <person name="Zhang Z."/>
            <person name="Liu J."/>
            <person name="Staub J.E."/>
            <person name="Han Y."/>
            <person name="Cheng Z."/>
            <person name="Li X."/>
            <person name="Lu J."/>
            <person name="Miao H."/>
            <person name="Kang H."/>
            <person name="Xie B."/>
            <person name="Gu X."/>
            <person name="Wang X."/>
            <person name="Du Y."/>
            <person name="Jin W."/>
            <person name="Huang S."/>
        </authorList>
    </citation>
    <scope>NUCLEOTIDE SEQUENCE [LARGE SCALE GENOMIC DNA]</scope>
    <source>
        <strain evidence="3">cv. 9930</strain>
    </source>
</reference>
<proteinExistence type="predicted"/>
<reference evidence="2 3" key="4">
    <citation type="journal article" date="2011" name="BMC Genomics">
        <title>RNA-Seq improves annotation of protein-coding genes in the cucumber genome.</title>
        <authorList>
            <person name="Li Z."/>
            <person name="Zhang Z."/>
            <person name="Yan P."/>
            <person name="Huang S."/>
            <person name="Fei Z."/>
            <person name="Lin K."/>
        </authorList>
    </citation>
    <scope>NUCLEOTIDE SEQUENCE [LARGE SCALE GENOMIC DNA]</scope>
    <source>
        <strain evidence="3">cv. 9930</strain>
    </source>
</reference>
<feature type="transmembrane region" description="Helical" evidence="1">
    <location>
        <begin position="92"/>
        <end position="114"/>
    </location>
</feature>
<name>A0A0A0KJT3_CUCSA</name>
<dbReference type="Gramene" id="KGN49059">
    <property type="protein sequence ID" value="KGN49059"/>
    <property type="gene ID" value="Csa_6G511750"/>
</dbReference>
<keyword evidence="1" id="KW-1133">Transmembrane helix</keyword>
<reference evidence="2 3" key="1">
    <citation type="journal article" date="2009" name="Nat. Genet.">
        <title>The genome of the cucumber, Cucumis sativus L.</title>
        <authorList>
            <person name="Huang S."/>
            <person name="Li R."/>
            <person name="Zhang Z."/>
            <person name="Li L."/>
            <person name="Gu X."/>
            <person name="Fan W."/>
            <person name="Lucas W.J."/>
            <person name="Wang X."/>
            <person name="Xie B."/>
            <person name="Ni P."/>
            <person name="Ren Y."/>
            <person name="Zhu H."/>
            <person name="Li J."/>
            <person name="Lin K."/>
            <person name="Jin W."/>
            <person name="Fei Z."/>
            <person name="Li G."/>
            <person name="Staub J."/>
            <person name="Kilian A."/>
            <person name="van der Vossen E.A."/>
            <person name="Wu Y."/>
            <person name="Guo J."/>
            <person name="He J."/>
            <person name="Jia Z."/>
            <person name="Ren Y."/>
            <person name="Tian G."/>
            <person name="Lu Y."/>
            <person name="Ruan J."/>
            <person name="Qian W."/>
            <person name="Wang M."/>
            <person name="Huang Q."/>
            <person name="Li B."/>
            <person name="Xuan Z."/>
            <person name="Cao J."/>
            <person name="Asan"/>
            <person name="Wu Z."/>
            <person name="Zhang J."/>
            <person name="Cai Q."/>
            <person name="Bai Y."/>
            <person name="Zhao B."/>
            <person name="Han Y."/>
            <person name="Li Y."/>
            <person name="Li X."/>
            <person name="Wang S."/>
            <person name="Shi Q."/>
            <person name="Liu S."/>
            <person name="Cho W.K."/>
            <person name="Kim J.Y."/>
            <person name="Xu Y."/>
            <person name="Heller-Uszynska K."/>
            <person name="Miao H."/>
            <person name="Cheng Z."/>
            <person name="Zhang S."/>
            <person name="Wu J."/>
            <person name="Yang Y."/>
            <person name="Kang H."/>
            <person name="Li M."/>
            <person name="Liang H."/>
            <person name="Ren X."/>
            <person name="Shi Z."/>
            <person name="Wen M."/>
            <person name="Jian M."/>
            <person name="Yang H."/>
            <person name="Zhang G."/>
            <person name="Yang Z."/>
            <person name="Chen R."/>
            <person name="Liu S."/>
            <person name="Li J."/>
            <person name="Ma L."/>
            <person name="Liu H."/>
            <person name="Zhou Y."/>
            <person name="Zhao J."/>
            <person name="Fang X."/>
            <person name="Li G."/>
            <person name="Fang L."/>
            <person name="Li Y."/>
            <person name="Liu D."/>
            <person name="Zheng H."/>
            <person name="Zhang Y."/>
            <person name="Qin N."/>
            <person name="Li Z."/>
            <person name="Yang G."/>
            <person name="Yang S."/>
            <person name="Bolund L."/>
            <person name="Kristiansen K."/>
            <person name="Zheng H."/>
            <person name="Li S."/>
            <person name="Zhang X."/>
            <person name="Yang H."/>
            <person name="Wang J."/>
            <person name="Sun R."/>
            <person name="Zhang B."/>
            <person name="Jiang S."/>
            <person name="Wang J."/>
            <person name="Du Y."/>
            <person name="Li S."/>
        </authorList>
    </citation>
    <scope>NUCLEOTIDE SEQUENCE [LARGE SCALE GENOMIC DNA]</scope>
    <source>
        <strain evidence="3">cv. 9930</strain>
    </source>
</reference>
<evidence type="ECO:0000256" key="1">
    <source>
        <dbReference type="SAM" id="Phobius"/>
    </source>
</evidence>
<keyword evidence="1" id="KW-0472">Membrane</keyword>
<dbReference type="Proteomes" id="UP000029981">
    <property type="component" value="Chromosome 6"/>
</dbReference>
<dbReference type="EMBL" id="CM002927">
    <property type="protein sequence ID" value="KGN49059.1"/>
    <property type="molecule type" value="Genomic_DNA"/>
</dbReference>
<accession>A0A0A0KJT3</accession>
<sequence>MRKIQRPACDEYMPSQHKGRYNLYNLYTLKVIKRKRKIKLNIRIRIPTVFIQEIDLRCFFILKLFLYCSSFLLHFLRLPFHPFHIHHKPHQVSLYSIFSTSFFLLGNFLLRVLLRIYRE</sequence>
<keyword evidence="3" id="KW-1185">Reference proteome</keyword>
<gene>
    <name evidence="2" type="ORF">Csa_6G511750</name>
</gene>